<dbReference type="GO" id="GO:0010052">
    <property type="term" value="P:guard cell differentiation"/>
    <property type="evidence" value="ECO:0007669"/>
    <property type="project" value="InterPro"/>
</dbReference>
<dbReference type="GO" id="GO:0045893">
    <property type="term" value="P:positive regulation of DNA-templated transcription"/>
    <property type="evidence" value="ECO:0007669"/>
    <property type="project" value="TreeGrafter"/>
</dbReference>
<dbReference type="AlphaFoldDB" id="A0A9Q1KRB9"/>
<feature type="domain" description="BHLH" evidence="6">
    <location>
        <begin position="89"/>
        <end position="140"/>
    </location>
</feature>
<dbReference type="Gene3D" id="4.10.280.10">
    <property type="entry name" value="Helix-loop-helix DNA-binding domain"/>
    <property type="match status" value="1"/>
</dbReference>
<evidence type="ECO:0000256" key="4">
    <source>
        <dbReference type="ARBA" id="ARBA00023163"/>
    </source>
</evidence>
<dbReference type="GO" id="GO:0003677">
    <property type="term" value="F:DNA binding"/>
    <property type="evidence" value="ECO:0007669"/>
    <property type="project" value="UniProtKB-KW"/>
</dbReference>
<dbReference type="InterPro" id="IPR036638">
    <property type="entry name" value="HLH_DNA-bd_sf"/>
</dbReference>
<evidence type="ECO:0000313" key="7">
    <source>
        <dbReference type="EMBL" id="KAJ8448400.1"/>
    </source>
</evidence>
<evidence type="ECO:0000256" key="5">
    <source>
        <dbReference type="ARBA" id="ARBA00023242"/>
    </source>
</evidence>
<protein>
    <recommendedName>
        <fullName evidence="6">BHLH domain-containing protein</fullName>
    </recommendedName>
</protein>
<evidence type="ECO:0000256" key="3">
    <source>
        <dbReference type="ARBA" id="ARBA00023125"/>
    </source>
</evidence>
<keyword evidence="4" id="KW-0804">Transcription</keyword>
<gene>
    <name evidence="7" type="ORF">Cgig2_022028</name>
</gene>
<evidence type="ECO:0000256" key="2">
    <source>
        <dbReference type="ARBA" id="ARBA00023015"/>
    </source>
</evidence>
<keyword evidence="5" id="KW-0539">Nucleus</keyword>
<dbReference type="InterPro" id="IPR044283">
    <property type="entry name" value="FAMA/SPEECHLESS/MUTE-like"/>
</dbReference>
<dbReference type="SUPFAM" id="SSF47459">
    <property type="entry name" value="HLH, helix-loop-helix DNA-binding domain"/>
    <property type="match status" value="1"/>
</dbReference>
<organism evidence="7 8">
    <name type="scientific">Carnegiea gigantea</name>
    <dbReference type="NCBI Taxonomy" id="171969"/>
    <lineage>
        <taxon>Eukaryota</taxon>
        <taxon>Viridiplantae</taxon>
        <taxon>Streptophyta</taxon>
        <taxon>Embryophyta</taxon>
        <taxon>Tracheophyta</taxon>
        <taxon>Spermatophyta</taxon>
        <taxon>Magnoliopsida</taxon>
        <taxon>eudicotyledons</taxon>
        <taxon>Gunneridae</taxon>
        <taxon>Pentapetalae</taxon>
        <taxon>Caryophyllales</taxon>
        <taxon>Cactineae</taxon>
        <taxon>Cactaceae</taxon>
        <taxon>Cactoideae</taxon>
        <taxon>Echinocereeae</taxon>
        <taxon>Carnegiea</taxon>
    </lineage>
</organism>
<comment type="caution">
    <text evidence="7">The sequence shown here is derived from an EMBL/GenBank/DDBJ whole genome shotgun (WGS) entry which is preliminary data.</text>
</comment>
<dbReference type="OrthoDB" id="684567at2759"/>
<dbReference type="SMART" id="SM00353">
    <property type="entry name" value="HLH"/>
    <property type="match status" value="1"/>
</dbReference>
<dbReference type="EMBL" id="JAKOGI010000030">
    <property type="protein sequence ID" value="KAJ8448400.1"/>
    <property type="molecule type" value="Genomic_DNA"/>
</dbReference>
<dbReference type="Pfam" id="PF00010">
    <property type="entry name" value="HLH"/>
    <property type="match status" value="1"/>
</dbReference>
<reference evidence="7" key="1">
    <citation type="submission" date="2022-04" db="EMBL/GenBank/DDBJ databases">
        <title>Carnegiea gigantea Genome sequencing and assembly v2.</title>
        <authorList>
            <person name="Copetti D."/>
            <person name="Sanderson M.J."/>
            <person name="Burquez A."/>
            <person name="Wojciechowski M.F."/>
        </authorList>
    </citation>
    <scope>NUCLEOTIDE SEQUENCE</scope>
    <source>
        <strain evidence="7">SGP5-SGP5p</strain>
        <tissue evidence="7">Aerial part</tissue>
    </source>
</reference>
<evidence type="ECO:0000259" key="6">
    <source>
        <dbReference type="PROSITE" id="PS50888"/>
    </source>
</evidence>
<dbReference type="InterPro" id="IPR011598">
    <property type="entry name" value="bHLH_dom"/>
</dbReference>
<comment type="subcellular location">
    <subcellularLocation>
        <location evidence="1">Nucleus</location>
    </subcellularLocation>
</comment>
<name>A0A9Q1KRB9_9CARY</name>
<dbReference type="PANTHER" id="PTHR46684">
    <property type="entry name" value="TRANSCRIPTION FACTOR FAMA"/>
    <property type="match status" value="1"/>
</dbReference>
<keyword evidence="3" id="KW-0238">DNA-binding</keyword>
<proteinExistence type="predicted"/>
<dbReference type="PANTHER" id="PTHR46684:SF16">
    <property type="entry name" value="TRANSCRIPTION FACTOR BHLH67-LIKE ISOFORM X2"/>
    <property type="match status" value="1"/>
</dbReference>
<sequence length="274" mass="30543">MALEAILSYSDLLNFMVYETPNVLWNRSTMGNSYVMVSPQCMNLGSTTCSPVLPPVHLTAWGTPNCIASLAVQGRKKRKRKPKVCRNKEEGMTHIAVERNRRKLMNDRLAVLRSLMPDSYAQKGDQASIVGGAIEFVREPEHVVQSLQVKKLLLLQQGEILGSDPNVDSTTNLNSKDSAPQVAEFSTDGHQYPASQVCNKYTLKSKAGTADIEVTFIKTHVNLHILSKKTLRQLSKMVSGFETFDFTMLHFNVTSLDPSVLYYTSAKVSVCYFC</sequence>
<dbReference type="GO" id="GO:0005634">
    <property type="term" value="C:nucleus"/>
    <property type="evidence" value="ECO:0007669"/>
    <property type="project" value="UniProtKB-SubCell"/>
</dbReference>
<evidence type="ECO:0000256" key="1">
    <source>
        <dbReference type="ARBA" id="ARBA00004123"/>
    </source>
</evidence>
<dbReference type="GO" id="GO:0046983">
    <property type="term" value="F:protein dimerization activity"/>
    <property type="evidence" value="ECO:0007669"/>
    <property type="project" value="InterPro"/>
</dbReference>
<dbReference type="PROSITE" id="PS50888">
    <property type="entry name" value="BHLH"/>
    <property type="match status" value="1"/>
</dbReference>
<dbReference type="Proteomes" id="UP001153076">
    <property type="component" value="Unassembled WGS sequence"/>
</dbReference>
<accession>A0A9Q1KRB9</accession>
<keyword evidence="2" id="KW-0805">Transcription regulation</keyword>
<evidence type="ECO:0000313" key="8">
    <source>
        <dbReference type="Proteomes" id="UP001153076"/>
    </source>
</evidence>
<dbReference type="GO" id="GO:0003700">
    <property type="term" value="F:DNA-binding transcription factor activity"/>
    <property type="evidence" value="ECO:0007669"/>
    <property type="project" value="InterPro"/>
</dbReference>
<keyword evidence="8" id="KW-1185">Reference proteome</keyword>